<feature type="chain" id="PRO_5020592120" evidence="6">
    <location>
        <begin position="31"/>
        <end position="1277"/>
    </location>
</feature>
<feature type="region of interest" description="Disordered" evidence="5">
    <location>
        <begin position="44"/>
        <end position="65"/>
    </location>
</feature>
<dbReference type="AlphaFoldDB" id="A0A4R2PF31"/>
<dbReference type="InterPro" id="IPR036942">
    <property type="entry name" value="Beta-barrel_TonB_sf"/>
</dbReference>
<dbReference type="Pfam" id="PF00593">
    <property type="entry name" value="TonB_dep_Rec_b-barrel"/>
    <property type="match status" value="1"/>
</dbReference>
<comment type="caution">
    <text evidence="9">The sequence shown here is derived from an EMBL/GenBank/DDBJ whole genome shotgun (WGS) entry which is preliminary data.</text>
</comment>
<evidence type="ECO:0000256" key="5">
    <source>
        <dbReference type="SAM" id="MobiDB-lite"/>
    </source>
</evidence>
<feature type="domain" description="TonB-dependent receptor plug" evidence="8">
    <location>
        <begin position="85"/>
        <end position="207"/>
    </location>
</feature>
<evidence type="ECO:0000259" key="8">
    <source>
        <dbReference type="Pfam" id="PF07715"/>
    </source>
</evidence>
<name>A0A4R2PF31_RHOSA</name>
<dbReference type="EMBL" id="SLXO01000006">
    <property type="protein sequence ID" value="TCP33889.1"/>
    <property type="molecule type" value="Genomic_DNA"/>
</dbReference>
<gene>
    <name evidence="9" type="ORF">EV659_10647</name>
</gene>
<dbReference type="PANTHER" id="PTHR47234">
    <property type="match status" value="1"/>
</dbReference>
<evidence type="ECO:0000313" key="10">
    <source>
        <dbReference type="Proteomes" id="UP000295399"/>
    </source>
</evidence>
<dbReference type="Proteomes" id="UP000295399">
    <property type="component" value="Unassembled WGS sequence"/>
</dbReference>
<sequence length="1277" mass="136530">MTGWKRAPSVRNALLGSTALSFVLFGAAGAAVGADRDGPLAELPEQQAQQRQAAPPVATRDADELVEPTVEEIVVTGSRLRTTNFETSVPLTIVTSEQLEFRGFTNVVDAVNEIPLIGGANTSAGGNTQFGDNFSFQDILDLGTNRTLTLINGRRVISNNQGSVFVPGNATGAQVDVTTINPFLVERQEIVAGTGGAIYGADALAGVINYVLKDDFDGLSATAQGGITQEGDGANYRANLAWGKNFLEDRANLSVAGEFFRQELVRGGGPRDILAADISGIINPADGARRAPAAGAGDLLAQLRQGDLTSAFVPAGSDGRRSTIFIRDTTNPYLPIGGGAIGTTFQASGNASLLEFFPRQPVSGGLAAPGADPAGFAFFAPSSLPAGVDPLAVINQFAPGADLSGLSSADQAQLALNLLQRNRPTPGEYFLGNPGLDPNLFVGTFANGGGAIPTIANPDPATQGLFPRLAVPLRFDNGGRLVPNDLGRITPPGQAVLNETSGGDGFDFTSFENLESAVERRTFNLLGRYDLTDNITYKQTFFFADLAFDSLGSPLANSFTGSVAGGSLPIPVYVDDNPYLTNQARTELGRLRSLGLQLPNEPNDGGEVVYLSRVHDDLFPNGPRSGERVRNYRTANELLGEFERFGREFYWDAAFVYGRNTTISYQETLSDINFALATDPVDDGTGNIVCRQQTLAQPESIANRNFLLGFINIDADGDGSLGEPEDLVPSQAAVDGCLPFNVTAKGPVSQELRDYLVIDSGAENRNEQFYGAASIGTDIVQLPGGPFAGLIQAEWRRESTDFDPKDPFARGLGRNTVGQGTQGTLSFFEGGFEGKLPIFGEDFTLPGFERLILEGGVRVVNRSQSTQNPLFSGIDAGSVTDITYTAGGRWVPFEGLVFRGARSRTVRSPSAVELFGAPQTGFGGRVNPCDVTNINQGPAPATRRANCIAAVQAVGLAANDAEAAAFLSGYQGAGGSAPGGTAGNPNLQNEFSDAWSVGGTFAPDFVPGLTLSLDYYAVDLKGEIGLVGPGVNVNACFDQPNFPNNEISGTNVCDQFLFGVQDETGAFVIPEVNPLTGNPVSETLVTAVPGQRASLQDPFQLAFVNFPQLNLAATQLRAINAQVTYTFEPADLLPWDRDLGAITLRGYNYFLQRYDQSSLGDFTDTNPQAGDVFSRFESRIDFIWRYQDFQMQLQWFRNQGTVDNVQTEEEDLPEQSPIFFNPTTQFFNLNMAYVINENLNARFIINNLNNSRGPQPQFDVLQSPLGRSFIFALDFRF</sequence>
<feature type="signal peptide" evidence="6">
    <location>
        <begin position="1"/>
        <end position="30"/>
    </location>
</feature>
<feature type="domain" description="TonB-dependent receptor-like beta-barrel" evidence="7">
    <location>
        <begin position="760"/>
        <end position="1248"/>
    </location>
</feature>
<dbReference type="Pfam" id="PF07715">
    <property type="entry name" value="Plug"/>
    <property type="match status" value="1"/>
</dbReference>
<dbReference type="InterPro" id="IPR000531">
    <property type="entry name" value="Beta-barrel_TonB"/>
</dbReference>
<dbReference type="InParanoid" id="A0A4R2PF31"/>
<comment type="subcellular location">
    <subcellularLocation>
        <location evidence="1 4">Cell outer membrane</location>
    </subcellularLocation>
</comment>
<dbReference type="PANTHER" id="PTHR47234:SF2">
    <property type="entry name" value="TONB-DEPENDENT RECEPTOR"/>
    <property type="match status" value="1"/>
</dbReference>
<proteinExistence type="inferred from homology"/>
<evidence type="ECO:0000256" key="4">
    <source>
        <dbReference type="RuleBase" id="RU003357"/>
    </source>
</evidence>
<keyword evidence="3" id="KW-0998">Cell outer membrane</keyword>
<dbReference type="RefSeq" id="WP_132708555.1">
    <property type="nucleotide sequence ID" value="NZ_JACIGF010000006.1"/>
</dbReference>
<evidence type="ECO:0000256" key="2">
    <source>
        <dbReference type="ARBA" id="ARBA00023136"/>
    </source>
</evidence>
<evidence type="ECO:0000313" key="9">
    <source>
        <dbReference type="EMBL" id="TCP33889.1"/>
    </source>
</evidence>
<accession>A0A4R2PF31</accession>
<evidence type="ECO:0000256" key="6">
    <source>
        <dbReference type="SAM" id="SignalP"/>
    </source>
</evidence>
<keyword evidence="10" id="KW-1185">Reference proteome</keyword>
<protein>
    <submittedName>
        <fullName evidence="9">TonB-dependent receptor-like protein</fullName>
    </submittedName>
</protein>
<evidence type="ECO:0000256" key="1">
    <source>
        <dbReference type="ARBA" id="ARBA00004442"/>
    </source>
</evidence>
<dbReference type="GO" id="GO:0009279">
    <property type="term" value="C:cell outer membrane"/>
    <property type="evidence" value="ECO:0007669"/>
    <property type="project" value="UniProtKB-SubCell"/>
</dbReference>
<dbReference type="InterPro" id="IPR037066">
    <property type="entry name" value="Plug_dom_sf"/>
</dbReference>
<feature type="compositionally biased region" description="Low complexity" evidence="5">
    <location>
        <begin position="44"/>
        <end position="56"/>
    </location>
</feature>
<evidence type="ECO:0000256" key="3">
    <source>
        <dbReference type="ARBA" id="ARBA00023237"/>
    </source>
</evidence>
<organism evidence="9 10">
    <name type="scientific">Rhodothalassium salexigens DSM 2132</name>
    <dbReference type="NCBI Taxonomy" id="1188247"/>
    <lineage>
        <taxon>Bacteria</taxon>
        <taxon>Pseudomonadati</taxon>
        <taxon>Pseudomonadota</taxon>
        <taxon>Alphaproteobacteria</taxon>
        <taxon>Rhodothalassiales</taxon>
        <taxon>Rhodothalassiaceae</taxon>
        <taxon>Rhodothalassium</taxon>
    </lineage>
</organism>
<dbReference type="Gene3D" id="2.40.170.20">
    <property type="entry name" value="TonB-dependent receptor, beta-barrel domain"/>
    <property type="match status" value="1"/>
</dbReference>
<keyword evidence="4" id="KW-0798">TonB box</keyword>
<keyword evidence="6" id="KW-0732">Signal</keyword>
<dbReference type="InterPro" id="IPR012910">
    <property type="entry name" value="Plug_dom"/>
</dbReference>
<keyword evidence="2 4" id="KW-0472">Membrane</keyword>
<evidence type="ECO:0000259" key="7">
    <source>
        <dbReference type="Pfam" id="PF00593"/>
    </source>
</evidence>
<keyword evidence="9" id="KW-0675">Receptor</keyword>
<dbReference type="SUPFAM" id="SSF56935">
    <property type="entry name" value="Porins"/>
    <property type="match status" value="1"/>
</dbReference>
<dbReference type="OrthoDB" id="7582244at2"/>
<reference evidence="9 10" key="1">
    <citation type="submission" date="2019-03" db="EMBL/GenBank/DDBJ databases">
        <title>Genomic Encyclopedia of Type Strains, Phase IV (KMG-IV): sequencing the most valuable type-strain genomes for metagenomic binning, comparative biology and taxonomic classification.</title>
        <authorList>
            <person name="Goeker M."/>
        </authorList>
    </citation>
    <scope>NUCLEOTIDE SEQUENCE [LARGE SCALE GENOMIC DNA]</scope>
    <source>
        <strain evidence="9 10">DSM 2132</strain>
    </source>
</reference>
<dbReference type="Gene3D" id="2.170.130.10">
    <property type="entry name" value="TonB-dependent receptor, plug domain"/>
    <property type="match status" value="1"/>
</dbReference>
<comment type="similarity">
    <text evidence="4">Belongs to the TonB-dependent receptor family.</text>
</comment>